<evidence type="ECO:0008006" key="3">
    <source>
        <dbReference type="Google" id="ProtNLM"/>
    </source>
</evidence>
<evidence type="ECO:0000313" key="1">
    <source>
        <dbReference type="EMBL" id="KFQ99314.1"/>
    </source>
</evidence>
<gene>
    <name evidence="1" type="ORF">N306_14741</name>
</gene>
<dbReference type="PhylomeDB" id="A0A091V943"/>
<proteinExistence type="predicted"/>
<sequence>FSSSKAESSEIAAETFSTSSGNCYTVLRVEEAEKTDVLETYFTKYEEKESLPEYLKHVLIKETVFVELKKRIRLAFFEHLEKWFAESLSKASSFVAAKEEELHSELQLRLHLHQERQENIETTIYEVRAVELLLHKEHLNSHCAGVVEALKKEKAEFLKFCDQQNNISNNLPSRFHDMESVLLLSAPMTQKLVSFSQSLHSELHNHLEVIQVSLRSYRKYLDEALGKLRDSNVNFLKACR</sequence>
<dbReference type="Proteomes" id="UP000053605">
    <property type="component" value="Unassembled WGS sequence"/>
</dbReference>
<dbReference type="PANTHER" id="PTHR21444">
    <property type="entry name" value="COILED-COIL DOMAIN-CONTAINING PROTEIN 180"/>
    <property type="match status" value="1"/>
</dbReference>
<accession>A0A091V943</accession>
<dbReference type="AlphaFoldDB" id="A0A091V943"/>
<protein>
    <recommendedName>
        <fullName evidence="3">Coiled-coil domain-containing protein 180</fullName>
    </recommendedName>
</protein>
<dbReference type="STRING" id="30419.A0A091V943"/>
<reference evidence="1 2" key="1">
    <citation type="submission" date="2014-04" db="EMBL/GenBank/DDBJ databases">
        <title>Genome evolution of avian class.</title>
        <authorList>
            <person name="Zhang G."/>
            <person name="Li C."/>
        </authorList>
    </citation>
    <scope>NUCLEOTIDE SEQUENCE [LARGE SCALE GENOMIC DNA]</scope>
    <source>
        <strain evidence="1">BGI_N306</strain>
    </source>
</reference>
<dbReference type="PANTHER" id="PTHR21444:SF14">
    <property type="entry name" value="COILED-COIL DOMAIN-CONTAINING PROTEIN 180"/>
    <property type="match status" value="1"/>
</dbReference>
<organism evidence="1 2">
    <name type="scientific">Opisthocomus hoazin</name>
    <name type="common">Hoatzin</name>
    <name type="synonym">Phasianus hoazin</name>
    <dbReference type="NCBI Taxonomy" id="30419"/>
    <lineage>
        <taxon>Eukaryota</taxon>
        <taxon>Metazoa</taxon>
        <taxon>Chordata</taxon>
        <taxon>Craniata</taxon>
        <taxon>Vertebrata</taxon>
        <taxon>Euteleostomi</taxon>
        <taxon>Archelosauria</taxon>
        <taxon>Archosauria</taxon>
        <taxon>Dinosauria</taxon>
        <taxon>Saurischia</taxon>
        <taxon>Theropoda</taxon>
        <taxon>Coelurosauria</taxon>
        <taxon>Aves</taxon>
        <taxon>Neognathae</taxon>
        <taxon>Neoaves</taxon>
        <taxon>Opisthocomiformes</taxon>
        <taxon>Opisthocomidae</taxon>
        <taxon>Opisthocomus</taxon>
    </lineage>
</organism>
<feature type="non-terminal residue" evidence="1">
    <location>
        <position position="240"/>
    </location>
</feature>
<evidence type="ECO:0000313" key="2">
    <source>
        <dbReference type="Proteomes" id="UP000053605"/>
    </source>
</evidence>
<feature type="non-terminal residue" evidence="1">
    <location>
        <position position="1"/>
    </location>
</feature>
<name>A0A091V943_OPIHO</name>
<keyword evidence="2" id="KW-1185">Reference proteome</keyword>
<dbReference type="EMBL" id="KK733774">
    <property type="protein sequence ID" value="KFQ99314.1"/>
    <property type="molecule type" value="Genomic_DNA"/>
</dbReference>